<dbReference type="EMBL" id="QBIY01012082">
    <property type="protein sequence ID" value="RXN26923.1"/>
    <property type="molecule type" value="Genomic_DNA"/>
</dbReference>
<evidence type="ECO:0000313" key="2">
    <source>
        <dbReference type="Proteomes" id="UP000290572"/>
    </source>
</evidence>
<reference evidence="1 2" key="1">
    <citation type="submission" date="2018-03" db="EMBL/GenBank/DDBJ databases">
        <title>Draft genome sequence of Rohu Carp (Labeo rohita).</title>
        <authorList>
            <person name="Das P."/>
            <person name="Kushwaha B."/>
            <person name="Joshi C.G."/>
            <person name="Kumar D."/>
            <person name="Nagpure N.S."/>
            <person name="Sahoo L."/>
            <person name="Das S.P."/>
            <person name="Bit A."/>
            <person name="Patnaik S."/>
            <person name="Meher P.K."/>
            <person name="Jayasankar P."/>
            <person name="Koringa P.G."/>
            <person name="Patel N.V."/>
            <person name="Hinsu A.T."/>
            <person name="Kumar R."/>
            <person name="Pandey M."/>
            <person name="Agarwal S."/>
            <person name="Srivastava S."/>
            <person name="Singh M."/>
            <person name="Iquebal M.A."/>
            <person name="Jaiswal S."/>
            <person name="Angadi U.B."/>
            <person name="Kumar N."/>
            <person name="Raza M."/>
            <person name="Shah T.M."/>
            <person name="Rai A."/>
            <person name="Jena J.K."/>
        </authorList>
    </citation>
    <scope>NUCLEOTIDE SEQUENCE [LARGE SCALE GENOMIC DNA]</scope>
    <source>
        <strain evidence="1">DASCIFA01</strain>
        <tissue evidence="1">Testis</tissue>
    </source>
</reference>
<comment type="caution">
    <text evidence="1">The sequence shown here is derived from an EMBL/GenBank/DDBJ whole genome shotgun (WGS) entry which is preliminary data.</text>
</comment>
<dbReference type="AlphaFoldDB" id="A0A498N3Z9"/>
<proteinExistence type="predicted"/>
<organism evidence="1 2">
    <name type="scientific">Labeo rohita</name>
    <name type="common">Indian major carp</name>
    <name type="synonym">Cyprinus rohita</name>
    <dbReference type="NCBI Taxonomy" id="84645"/>
    <lineage>
        <taxon>Eukaryota</taxon>
        <taxon>Metazoa</taxon>
        <taxon>Chordata</taxon>
        <taxon>Craniata</taxon>
        <taxon>Vertebrata</taxon>
        <taxon>Euteleostomi</taxon>
        <taxon>Actinopterygii</taxon>
        <taxon>Neopterygii</taxon>
        <taxon>Teleostei</taxon>
        <taxon>Ostariophysi</taxon>
        <taxon>Cypriniformes</taxon>
        <taxon>Cyprinidae</taxon>
        <taxon>Labeoninae</taxon>
        <taxon>Labeonini</taxon>
        <taxon>Labeo</taxon>
    </lineage>
</organism>
<gene>
    <name evidence="1" type="ORF">ROHU_020376</name>
</gene>
<name>A0A498N3Z9_LABRO</name>
<protein>
    <submittedName>
        <fullName evidence="1">Uncharacterized protein</fullName>
    </submittedName>
</protein>
<evidence type="ECO:0000313" key="1">
    <source>
        <dbReference type="EMBL" id="RXN26923.1"/>
    </source>
</evidence>
<accession>A0A498N3Z9</accession>
<dbReference type="Proteomes" id="UP000290572">
    <property type="component" value="Unassembled WGS sequence"/>
</dbReference>
<sequence length="145" mass="15826">MDTMFGPFRVFRENGMNLLILMGEVHCKNVESGSSLLRVQTLGGSDPVMSNSHSALAKCHDGKDGWSLGRLAGSDLLRMDTAPVSALIALPESQWKGPDIREGLIGFRISSLRGGDSRLRLSLSLSNRILCLAQRVVNKKEECID</sequence>
<keyword evidence="2" id="KW-1185">Reference proteome</keyword>